<protein>
    <submittedName>
        <fullName evidence="4">CBS domain-containing protein</fullName>
    </submittedName>
</protein>
<evidence type="ECO:0000313" key="4">
    <source>
        <dbReference type="EMBL" id="HGZ60607.1"/>
    </source>
</evidence>
<keyword evidence="1 2" id="KW-0129">CBS domain</keyword>
<dbReference type="Gene3D" id="3.10.580.10">
    <property type="entry name" value="CBS-domain"/>
    <property type="match status" value="2"/>
</dbReference>
<organism evidence="4">
    <name type="scientific">Fervidicoccus fontis</name>
    <dbReference type="NCBI Taxonomy" id="683846"/>
    <lineage>
        <taxon>Archaea</taxon>
        <taxon>Thermoproteota</taxon>
        <taxon>Thermoprotei</taxon>
        <taxon>Fervidicoccales</taxon>
        <taxon>Fervidicoccaceae</taxon>
        <taxon>Fervidicoccus</taxon>
    </lineage>
</organism>
<dbReference type="SMART" id="SM00116">
    <property type="entry name" value="CBS"/>
    <property type="match status" value="4"/>
</dbReference>
<comment type="caution">
    <text evidence="4">The sequence shown here is derived from an EMBL/GenBank/DDBJ whole genome shotgun (WGS) entry which is preliminary data.</text>
</comment>
<name>A0A7J3SM62_9CREN</name>
<evidence type="ECO:0000256" key="1">
    <source>
        <dbReference type="ARBA" id="ARBA00023122"/>
    </source>
</evidence>
<dbReference type="InterPro" id="IPR051257">
    <property type="entry name" value="Diverse_CBS-Domain"/>
</dbReference>
<feature type="domain" description="CBS" evidence="3">
    <location>
        <begin position="247"/>
        <end position="301"/>
    </location>
</feature>
<accession>A0A7J3SM62</accession>
<sequence>MTFFTRYPFLLNENSIWGELMPPKVMDYMSSPVIVISPSDTLSYARNLMLRNKISSLIVVEGEEPIGVVTTTDFIRTMSRADLARRPWNEIVVREIMSEKPITIRMTSSIIDAARIMLKNQISTLPVLDNGGKLVGIIKRTDLVRGYAENYRDEHKVEELMDEEPPKVTPFSPITAVIDKIGEKPYFKVLVVDGERLVGVIAKRDLVFVNPAIFTMEEKYIKKDELLEKGRTGGVRYYLVPLALDIMTANPKTSYPEEDAADAAKLMSDEKIGCLPVLRHDGDKPVGIITKHEITLALSKM</sequence>
<dbReference type="AlphaFoldDB" id="A0A7J3SM62"/>
<dbReference type="InterPro" id="IPR000644">
    <property type="entry name" value="CBS_dom"/>
</dbReference>
<evidence type="ECO:0000256" key="2">
    <source>
        <dbReference type="PROSITE-ProRule" id="PRU00703"/>
    </source>
</evidence>
<dbReference type="SUPFAM" id="SSF54631">
    <property type="entry name" value="CBS-domain pair"/>
    <property type="match status" value="2"/>
</dbReference>
<feature type="domain" description="CBS" evidence="3">
    <location>
        <begin position="161"/>
        <end position="218"/>
    </location>
</feature>
<dbReference type="InterPro" id="IPR046342">
    <property type="entry name" value="CBS_dom_sf"/>
</dbReference>
<evidence type="ECO:0000259" key="3">
    <source>
        <dbReference type="PROSITE" id="PS51371"/>
    </source>
</evidence>
<dbReference type="Pfam" id="PF00571">
    <property type="entry name" value="CBS"/>
    <property type="match status" value="4"/>
</dbReference>
<proteinExistence type="predicted"/>
<dbReference type="PANTHER" id="PTHR43080">
    <property type="entry name" value="CBS DOMAIN-CONTAINING PROTEIN CBSX3, MITOCHONDRIAL"/>
    <property type="match status" value="1"/>
</dbReference>
<dbReference type="PANTHER" id="PTHR43080:SF2">
    <property type="entry name" value="CBS DOMAIN-CONTAINING PROTEIN"/>
    <property type="match status" value="1"/>
</dbReference>
<dbReference type="EMBL" id="DTLS01000154">
    <property type="protein sequence ID" value="HGZ60607.1"/>
    <property type="molecule type" value="Genomic_DNA"/>
</dbReference>
<gene>
    <name evidence="4" type="ORF">ENW83_05345</name>
</gene>
<feature type="domain" description="CBS" evidence="3">
    <location>
        <begin position="97"/>
        <end position="154"/>
    </location>
</feature>
<dbReference type="PROSITE" id="PS51371">
    <property type="entry name" value="CBS"/>
    <property type="match status" value="4"/>
</dbReference>
<reference evidence="4" key="1">
    <citation type="journal article" date="2020" name="mSystems">
        <title>Genome- and Community-Level Interaction Insights into Carbon Utilization and Element Cycling Functions of Hydrothermarchaeota in Hydrothermal Sediment.</title>
        <authorList>
            <person name="Zhou Z."/>
            <person name="Liu Y."/>
            <person name="Xu W."/>
            <person name="Pan J."/>
            <person name="Luo Z.H."/>
            <person name="Li M."/>
        </authorList>
    </citation>
    <scope>NUCLEOTIDE SEQUENCE [LARGE SCALE GENOMIC DNA]</scope>
    <source>
        <strain evidence="4">SpSt-885</strain>
    </source>
</reference>
<feature type="domain" description="CBS" evidence="3">
    <location>
        <begin position="29"/>
        <end position="85"/>
    </location>
</feature>